<evidence type="ECO:0000256" key="1">
    <source>
        <dbReference type="ARBA" id="ARBA00011046"/>
    </source>
</evidence>
<keyword evidence="4" id="KW-0804">Transcription</keyword>
<dbReference type="InterPro" id="IPR005650">
    <property type="entry name" value="BlaI_family"/>
</dbReference>
<evidence type="ECO:0000256" key="3">
    <source>
        <dbReference type="ARBA" id="ARBA00023125"/>
    </source>
</evidence>
<dbReference type="OrthoDB" id="1098508at2"/>
<dbReference type="InterPro" id="IPR036390">
    <property type="entry name" value="WH_DNA-bd_sf"/>
</dbReference>
<organism evidence="5">
    <name type="scientific">Lentimicrobium saccharophilum</name>
    <dbReference type="NCBI Taxonomy" id="1678841"/>
    <lineage>
        <taxon>Bacteria</taxon>
        <taxon>Pseudomonadati</taxon>
        <taxon>Bacteroidota</taxon>
        <taxon>Bacteroidia</taxon>
        <taxon>Bacteroidales</taxon>
        <taxon>Lentimicrobiaceae</taxon>
        <taxon>Lentimicrobium</taxon>
    </lineage>
</organism>
<proteinExistence type="inferred from homology"/>
<dbReference type="STRING" id="1678841.TBC1_111981"/>
<dbReference type="Proteomes" id="UP000053091">
    <property type="component" value="Unassembled WGS sequence"/>
</dbReference>
<dbReference type="SUPFAM" id="SSF46785">
    <property type="entry name" value="Winged helix' DNA-binding domain"/>
    <property type="match status" value="1"/>
</dbReference>
<keyword evidence="3" id="KW-0238">DNA-binding</keyword>
<dbReference type="PATRIC" id="fig|1678841.3.peg.2214"/>
<dbReference type="RefSeq" id="WP_062041586.1">
    <property type="nucleotide sequence ID" value="NZ_DF968182.1"/>
</dbReference>
<gene>
    <name evidence="5" type="ORF">TBC1_111981</name>
</gene>
<name>A0A0S7C4T4_9BACT</name>
<accession>A0A0S7C4T4</accession>
<dbReference type="PIRSF" id="PIRSF019455">
    <property type="entry name" value="CopR_AtkY"/>
    <property type="match status" value="1"/>
</dbReference>
<comment type="similarity">
    <text evidence="1">Belongs to the BlaI transcriptional regulatory family.</text>
</comment>
<protein>
    <submittedName>
        <fullName evidence="5">Predicted transcriptional regulator</fullName>
    </submittedName>
</protein>
<dbReference type="GO" id="GO:0003677">
    <property type="term" value="F:DNA binding"/>
    <property type="evidence" value="ECO:0007669"/>
    <property type="project" value="UniProtKB-KW"/>
</dbReference>
<dbReference type="EMBL" id="DF968182">
    <property type="protein sequence ID" value="GAP43823.1"/>
    <property type="molecule type" value="Genomic_DNA"/>
</dbReference>
<dbReference type="Gene3D" id="1.10.10.10">
    <property type="entry name" value="Winged helix-like DNA-binding domain superfamily/Winged helix DNA-binding domain"/>
    <property type="match status" value="1"/>
</dbReference>
<dbReference type="Pfam" id="PF03965">
    <property type="entry name" value="Penicillinase_R"/>
    <property type="match status" value="1"/>
</dbReference>
<keyword evidence="6" id="KW-1185">Reference proteome</keyword>
<reference evidence="5" key="1">
    <citation type="journal article" date="2015" name="Genome Announc.">
        <title>Draft Genome Sequence of Bacteroidales Strain TBC1, a Novel Isolate from a Methanogenic Wastewater Treatment System.</title>
        <authorList>
            <person name="Tourlousse D.M."/>
            <person name="Matsuura N."/>
            <person name="Sun L."/>
            <person name="Toyonaga M."/>
            <person name="Kuroda K."/>
            <person name="Ohashi A."/>
            <person name="Cruz R."/>
            <person name="Yamaguchi T."/>
            <person name="Sekiguchi Y."/>
        </authorList>
    </citation>
    <scope>NUCLEOTIDE SEQUENCE [LARGE SCALE GENOMIC DNA]</scope>
    <source>
        <strain evidence="5">TBC1</strain>
    </source>
</reference>
<dbReference type="Gene3D" id="1.10.4040.10">
    <property type="entry name" value="Penicillinase repressor domain"/>
    <property type="match status" value="1"/>
</dbReference>
<dbReference type="InterPro" id="IPR036388">
    <property type="entry name" value="WH-like_DNA-bd_sf"/>
</dbReference>
<dbReference type="GO" id="GO:0045892">
    <property type="term" value="P:negative regulation of DNA-templated transcription"/>
    <property type="evidence" value="ECO:0007669"/>
    <property type="project" value="InterPro"/>
</dbReference>
<evidence type="ECO:0000313" key="6">
    <source>
        <dbReference type="Proteomes" id="UP000053091"/>
    </source>
</evidence>
<evidence type="ECO:0000256" key="2">
    <source>
        <dbReference type="ARBA" id="ARBA00023015"/>
    </source>
</evidence>
<evidence type="ECO:0000256" key="4">
    <source>
        <dbReference type="ARBA" id="ARBA00023163"/>
    </source>
</evidence>
<sequence>MKELTRAEEQIMQILWRIGKGHVNDLLEYFPEPKPAYNTVSTIIRILEKKEFVDHEAIGKSHRYFPKVSKREYARFTMKQMLNGYFSNSYKQMVSFFTREHDLSLKEMEEIRQLIEQQIHQKKQLP</sequence>
<keyword evidence="2" id="KW-0805">Transcription regulation</keyword>
<evidence type="ECO:0000313" key="5">
    <source>
        <dbReference type="EMBL" id="GAP43823.1"/>
    </source>
</evidence>
<dbReference type="AlphaFoldDB" id="A0A0S7C4T4"/>